<dbReference type="Gene3D" id="1.10.10.60">
    <property type="entry name" value="Homeodomain-like"/>
    <property type="match status" value="2"/>
</dbReference>
<proteinExistence type="predicted"/>
<dbReference type="PROSITE" id="PS01124">
    <property type="entry name" value="HTH_ARAC_FAMILY_2"/>
    <property type="match status" value="1"/>
</dbReference>
<dbReference type="Proteomes" id="UP001165541">
    <property type="component" value="Unassembled WGS sequence"/>
</dbReference>
<dbReference type="SMART" id="SM00342">
    <property type="entry name" value="HTH_ARAC"/>
    <property type="match status" value="1"/>
</dbReference>
<name>A0ABT0YNC5_9BURK</name>
<protein>
    <submittedName>
        <fullName evidence="4">AraC family transcriptional regulator</fullName>
    </submittedName>
</protein>
<keyword evidence="2" id="KW-0804">Transcription</keyword>
<dbReference type="Pfam" id="PF06719">
    <property type="entry name" value="AraC_N"/>
    <property type="match status" value="1"/>
</dbReference>
<evidence type="ECO:0000259" key="3">
    <source>
        <dbReference type="PROSITE" id="PS01124"/>
    </source>
</evidence>
<dbReference type="InterPro" id="IPR009057">
    <property type="entry name" value="Homeodomain-like_sf"/>
</dbReference>
<evidence type="ECO:0000256" key="1">
    <source>
        <dbReference type="ARBA" id="ARBA00023015"/>
    </source>
</evidence>
<reference evidence="4" key="1">
    <citation type="submission" date="2022-05" db="EMBL/GenBank/DDBJ databases">
        <title>Schlegelella sp. nov., isolated from mangrove soil.</title>
        <authorList>
            <person name="Liu Y."/>
            <person name="Ge X."/>
            <person name="Liu W."/>
        </authorList>
    </citation>
    <scope>NUCLEOTIDE SEQUENCE</scope>
    <source>
        <strain evidence="4">S2-27</strain>
    </source>
</reference>
<dbReference type="InterPro" id="IPR009594">
    <property type="entry name" value="Tscrpt_reg_HTH_AraC_N"/>
</dbReference>
<keyword evidence="1" id="KW-0805">Transcription regulation</keyword>
<dbReference type="InterPro" id="IPR018060">
    <property type="entry name" value="HTH_AraC"/>
</dbReference>
<accession>A0ABT0YNC5</accession>
<comment type="caution">
    <text evidence="4">The sequence shown here is derived from an EMBL/GenBank/DDBJ whole genome shotgun (WGS) entry which is preliminary data.</text>
</comment>
<dbReference type="SUPFAM" id="SSF46689">
    <property type="entry name" value="Homeodomain-like"/>
    <property type="match status" value="2"/>
</dbReference>
<organism evidence="4 5">
    <name type="scientific">Caldimonas mangrovi</name>
    <dbReference type="NCBI Taxonomy" id="2944811"/>
    <lineage>
        <taxon>Bacteria</taxon>
        <taxon>Pseudomonadati</taxon>
        <taxon>Pseudomonadota</taxon>
        <taxon>Betaproteobacteria</taxon>
        <taxon>Burkholderiales</taxon>
        <taxon>Sphaerotilaceae</taxon>
        <taxon>Caldimonas</taxon>
    </lineage>
</organism>
<sequence length="303" mass="33249">MAACAARWTAGGEIVATAVPGLSLFRKETSTEPTSCMYEPSLALIVQGAKRVLLGEEAYEYRAGQFLITSLDLPALGQVVEATREQPCLGIMLKLDPRGLAEMLLDSSLAGQSGLPAGRGMEVGQARRPLLDAFRRLLELLDSPADIPVLAPLVQREIVYRLLMSDQGGRLRHIASAGSQGHRVARAIDWLKGHFAEPLRVEDLAAHVQMSVSTFHHHFRTLTTMSPLQFQKWLRLNEARRLMLIEHCDASTAAAQVGYESPSQFSREYKRQFGVPPRRDMEGLRRLHGLGEAGAPAQAAAVH</sequence>
<evidence type="ECO:0000313" key="4">
    <source>
        <dbReference type="EMBL" id="MCM5680158.1"/>
    </source>
</evidence>
<feature type="domain" description="HTH araC/xylS-type" evidence="3">
    <location>
        <begin position="185"/>
        <end position="283"/>
    </location>
</feature>
<gene>
    <name evidence="4" type="ORF">M8A51_11495</name>
</gene>
<dbReference type="PANTHER" id="PTHR43436:SF1">
    <property type="entry name" value="TRANSCRIPTIONAL REGULATORY PROTEIN"/>
    <property type="match status" value="1"/>
</dbReference>
<keyword evidence="5" id="KW-1185">Reference proteome</keyword>
<evidence type="ECO:0000313" key="5">
    <source>
        <dbReference type="Proteomes" id="UP001165541"/>
    </source>
</evidence>
<dbReference type="EMBL" id="JAMKFE010000006">
    <property type="protein sequence ID" value="MCM5680158.1"/>
    <property type="molecule type" value="Genomic_DNA"/>
</dbReference>
<dbReference type="Pfam" id="PF12833">
    <property type="entry name" value="HTH_18"/>
    <property type="match status" value="1"/>
</dbReference>
<evidence type="ECO:0000256" key="2">
    <source>
        <dbReference type="ARBA" id="ARBA00023163"/>
    </source>
</evidence>
<dbReference type="PANTHER" id="PTHR43436">
    <property type="entry name" value="ARAC-FAMILY TRANSCRIPTIONAL REGULATOR"/>
    <property type="match status" value="1"/>
</dbReference>